<sequence length="136" mass="16055">MKEDNMHESLEITEGLLKKYHDLNREKKEIEKKLNQMKKQLHHYFDETVGKEQKAEVKRGPYKAQRVIRSSVQYNDEKTIQKLEELNLQDFILVVKQPDTEKLEAAMKLDLVDQDAFADCKKQKHSQAITIKEENA</sequence>
<organism evidence="2 3">
    <name type="scientific">Gracilibacillus halophilus YIM-C55.5</name>
    <dbReference type="NCBI Taxonomy" id="1308866"/>
    <lineage>
        <taxon>Bacteria</taxon>
        <taxon>Bacillati</taxon>
        <taxon>Bacillota</taxon>
        <taxon>Bacilli</taxon>
        <taxon>Bacillales</taxon>
        <taxon>Bacillaceae</taxon>
        <taxon>Gracilibacillus</taxon>
    </lineage>
</organism>
<comment type="caution">
    <text evidence="2">The sequence shown here is derived from an EMBL/GenBank/DDBJ whole genome shotgun (WGS) entry which is preliminary data.</text>
</comment>
<keyword evidence="1" id="KW-0175">Coiled coil</keyword>
<dbReference type="AlphaFoldDB" id="N4WA47"/>
<keyword evidence="3" id="KW-1185">Reference proteome</keyword>
<evidence type="ECO:0000256" key="1">
    <source>
        <dbReference type="SAM" id="Coils"/>
    </source>
</evidence>
<gene>
    <name evidence="2" type="ORF">J416_12447</name>
</gene>
<name>N4WA47_9BACI</name>
<dbReference type="Proteomes" id="UP000012283">
    <property type="component" value="Unassembled WGS sequence"/>
</dbReference>
<evidence type="ECO:0000313" key="3">
    <source>
        <dbReference type="Proteomes" id="UP000012283"/>
    </source>
</evidence>
<dbReference type="RefSeq" id="WP_003472353.1">
    <property type="nucleotide sequence ID" value="NZ_APML01000058.1"/>
</dbReference>
<accession>N4WA47</accession>
<reference evidence="2 3" key="1">
    <citation type="submission" date="2013-03" db="EMBL/GenBank/DDBJ databases">
        <title>Draft genome sequence of Gracibacillus halophilus YIM-C55.5, a moderately halophilic and thermophilic organism from the Xiaochaidamu salt lake.</title>
        <authorList>
            <person name="Sugumar T."/>
            <person name="Polireddy D.R."/>
            <person name="Antony A."/>
            <person name="Madhava Y.R."/>
            <person name="Sivakumar N."/>
        </authorList>
    </citation>
    <scope>NUCLEOTIDE SEQUENCE [LARGE SCALE GENOMIC DNA]</scope>
    <source>
        <strain evidence="2 3">YIM-C55.5</strain>
    </source>
</reference>
<evidence type="ECO:0000313" key="2">
    <source>
        <dbReference type="EMBL" id="ENH96129.1"/>
    </source>
</evidence>
<dbReference type="EMBL" id="APML01000058">
    <property type="protein sequence ID" value="ENH96129.1"/>
    <property type="molecule type" value="Genomic_DNA"/>
</dbReference>
<dbReference type="PATRIC" id="fig|1308866.3.peg.2518"/>
<feature type="coiled-coil region" evidence="1">
    <location>
        <begin position="13"/>
        <end position="47"/>
    </location>
</feature>
<proteinExistence type="predicted"/>
<protein>
    <submittedName>
        <fullName evidence="2">Uncharacterized protein</fullName>
    </submittedName>
</protein>
<dbReference type="SUPFAM" id="SSF161266">
    <property type="entry name" value="Gam-like"/>
    <property type="match status" value="1"/>
</dbReference>
<dbReference type="eggNOG" id="ENOG5032RZZ">
    <property type="taxonomic scope" value="Bacteria"/>
</dbReference>